<dbReference type="InterPro" id="IPR002881">
    <property type="entry name" value="DUF58"/>
</dbReference>
<gene>
    <name evidence="2" type="ORF">DFP97_102110</name>
</gene>
<organism evidence="2 3">
    <name type="scientific">Paenibacillus prosopidis</name>
    <dbReference type="NCBI Taxonomy" id="630520"/>
    <lineage>
        <taxon>Bacteria</taxon>
        <taxon>Bacillati</taxon>
        <taxon>Bacillota</taxon>
        <taxon>Bacilli</taxon>
        <taxon>Bacillales</taxon>
        <taxon>Paenibacillaceae</taxon>
        <taxon>Paenibacillus</taxon>
    </lineage>
</organism>
<comment type="caution">
    <text evidence="2">The sequence shown here is derived from an EMBL/GenBank/DDBJ whole genome shotgun (WGS) entry which is preliminary data.</text>
</comment>
<dbReference type="RefSeq" id="WP_114378434.1">
    <property type="nucleotide sequence ID" value="NZ_QPJD01000002.1"/>
</dbReference>
<dbReference type="AlphaFoldDB" id="A0A368W665"/>
<dbReference type="Pfam" id="PF01882">
    <property type="entry name" value="DUF58"/>
    <property type="match status" value="1"/>
</dbReference>
<dbReference type="PANTHER" id="PTHR34351">
    <property type="entry name" value="SLR1927 PROTEIN-RELATED"/>
    <property type="match status" value="1"/>
</dbReference>
<feature type="domain" description="DUF58" evidence="1">
    <location>
        <begin position="185"/>
        <end position="350"/>
    </location>
</feature>
<protein>
    <submittedName>
        <fullName evidence="2">Uncharacterized protein DUF58</fullName>
    </submittedName>
</protein>
<evidence type="ECO:0000313" key="2">
    <source>
        <dbReference type="EMBL" id="RCW50918.1"/>
    </source>
</evidence>
<proteinExistence type="predicted"/>
<keyword evidence="3" id="KW-1185">Reference proteome</keyword>
<dbReference type="PANTHER" id="PTHR34351:SF2">
    <property type="entry name" value="DUF58 DOMAIN-CONTAINING PROTEIN"/>
    <property type="match status" value="1"/>
</dbReference>
<name>A0A368W665_9BACL</name>
<reference evidence="2 3" key="1">
    <citation type="submission" date="2018-07" db="EMBL/GenBank/DDBJ databases">
        <title>Genomic Encyclopedia of Type Strains, Phase III (KMG-III): the genomes of soil and plant-associated and newly described type strains.</title>
        <authorList>
            <person name="Whitman W."/>
        </authorList>
    </citation>
    <scope>NUCLEOTIDE SEQUENCE [LARGE SCALE GENOMIC DNA]</scope>
    <source>
        <strain evidence="2 3">CECT 7506</strain>
    </source>
</reference>
<evidence type="ECO:0000259" key="1">
    <source>
        <dbReference type="Pfam" id="PF01882"/>
    </source>
</evidence>
<dbReference type="OrthoDB" id="9789943at2"/>
<evidence type="ECO:0000313" key="3">
    <source>
        <dbReference type="Proteomes" id="UP000252415"/>
    </source>
</evidence>
<accession>A0A368W665</accession>
<sequence length="369" mass="42229">MILFWFIVAAVGILFVQSRLYQRFVLHKIRYQRHFQTKACFRGDQVELIEQMSNAKWLPVPWLRVESQLSTHLHFGRLDNLSVSSGQLYQNHKSFFSLPPYTKITRKHRITCAKRGWYQLQTVTLTGGDLLGLSNATQQIALNGQLIVYPKPAQVPIHELPYHSWQGDQSVRRWIINDPFVIAGVRDYQAGDTYKQINWKATAKTGRLQVHQHDFTADRRLMIYLNVDDAEGMWRSVTDEALIEHGIEWAAGAAEAVIQQGMDVGFAANMPVAGTKDSVKMEPRGGHEHLMALFELMAKLEIERSELFHHLLEQEAQNGFSERDVLIISAYWNDTLELQAERLRYNGNAVAVWLLTDKASGVSREEVSA</sequence>
<dbReference type="EMBL" id="QPJD01000002">
    <property type="protein sequence ID" value="RCW50918.1"/>
    <property type="molecule type" value="Genomic_DNA"/>
</dbReference>
<dbReference type="Proteomes" id="UP000252415">
    <property type="component" value="Unassembled WGS sequence"/>
</dbReference>